<evidence type="ECO:0000313" key="1">
    <source>
        <dbReference type="EMBL" id="GEL18312.1"/>
    </source>
</evidence>
<name>A0A511D0K9_9PSEU</name>
<dbReference type="OrthoDB" id="3570455at2"/>
<dbReference type="RefSeq" id="WP_028930266.1">
    <property type="nucleotide sequence ID" value="NZ_AUII01000009.1"/>
</dbReference>
<dbReference type="EMBL" id="BJVI01000018">
    <property type="protein sequence ID" value="GEL18312.1"/>
    <property type="molecule type" value="Genomic_DNA"/>
</dbReference>
<dbReference type="AlphaFoldDB" id="A0A511D0K9"/>
<dbReference type="Gene3D" id="1.20.1290.10">
    <property type="entry name" value="AhpD-like"/>
    <property type="match status" value="1"/>
</dbReference>
<dbReference type="InterPro" id="IPR029032">
    <property type="entry name" value="AhpD-like"/>
</dbReference>
<dbReference type="Proteomes" id="UP000321328">
    <property type="component" value="Unassembled WGS sequence"/>
</dbReference>
<protein>
    <recommendedName>
        <fullName evidence="3">Carboxymuconolactone decarboxylase-like domain-containing protein</fullName>
    </recommendedName>
</protein>
<keyword evidence="2" id="KW-1185">Reference proteome</keyword>
<sequence>MASGVLDRLAVGVLEGIGRRLWGFPPLLMPPVVEELGPVRSVAWFATNMPPYQRTLRRIGPLRTHLVCVTVSLLNGCRYCAVGHARALELIYLRDRGRLFPREAEALAGWIGLPPAALRERLSSVLHRADLPVEVLWVDRTLAMATGAQQPIDPTEARIAHLVRMLGVLNAVGVASATPPDEAHDPINKDDALKREHQRLRSGAGVTG</sequence>
<proteinExistence type="predicted"/>
<reference evidence="1 2" key="1">
    <citation type="submission" date="2019-07" db="EMBL/GenBank/DDBJ databases">
        <title>Whole genome shotgun sequence of Pseudonocardia asaccharolytica NBRC 16224.</title>
        <authorList>
            <person name="Hosoyama A."/>
            <person name="Uohara A."/>
            <person name="Ohji S."/>
            <person name="Ichikawa N."/>
        </authorList>
    </citation>
    <scope>NUCLEOTIDE SEQUENCE [LARGE SCALE GENOMIC DNA]</scope>
    <source>
        <strain evidence="1 2">NBRC 16224</strain>
    </source>
</reference>
<dbReference type="SUPFAM" id="SSF69118">
    <property type="entry name" value="AhpD-like"/>
    <property type="match status" value="1"/>
</dbReference>
<accession>A0A511D0K9</accession>
<gene>
    <name evidence="1" type="ORF">PA7_21490</name>
</gene>
<comment type="caution">
    <text evidence="1">The sequence shown here is derived from an EMBL/GenBank/DDBJ whole genome shotgun (WGS) entry which is preliminary data.</text>
</comment>
<evidence type="ECO:0000313" key="2">
    <source>
        <dbReference type="Proteomes" id="UP000321328"/>
    </source>
</evidence>
<organism evidence="1 2">
    <name type="scientific">Pseudonocardia asaccharolytica DSM 44247 = NBRC 16224</name>
    <dbReference type="NCBI Taxonomy" id="1123024"/>
    <lineage>
        <taxon>Bacteria</taxon>
        <taxon>Bacillati</taxon>
        <taxon>Actinomycetota</taxon>
        <taxon>Actinomycetes</taxon>
        <taxon>Pseudonocardiales</taxon>
        <taxon>Pseudonocardiaceae</taxon>
        <taxon>Pseudonocardia</taxon>
    </lineage>
</organism>
<evidence type="ECO:0008006" key="3">
    <source>
        <dbReference type="Google" id="ProtNLM"/>
    </source>
</evidence>